<feature type="domain" description="DUF1707" evidence="2">
    <location>
        <begin position="8"/>
        <end position="59"/>
    </location>
</feature>
<dbReference type="Proteomes" id="UP000034037">
    <property type="component" value="Chromosome"/>
</dbReference>
<evidence type="ECO:0000313" key="3">
    <source>
        <dbReference type="EMBL" id="AKF27424.1"/>
    </source>
</evidence>
<dbReference type="PATRIC" id="fig|92706.3.peg.1585"/>
<dbReference type="HOGENOM" id="CLU_102484_1_0_11"/>
<organism evidence="3 4">
    <name type="scientific">[Brevibacterium] flavum</name>
    <dbReference type="NCBI Taxonomy" id="92706"/>
    <lineage>
        <taxon>Bacteria</taxon>
        <taxon>Bacillati</taxon>
        <taxon>Actinomycetota</taxon>
        <taxon>Actinomycetes</taxon>
        <taxon>Mycobacteriales</taxon>
        <taxon>Corynebacteriaceae</taxon>
        <taxon>Corynebacterium</taxon>
    </lineage>
</organism>
<accession>A0A0F6SR66</accession>
<feature type="transmembrane region" description="Helical" evidence="1">
    <location>
        <begin position="116"/>
        <end position="133"/>
    </location>
</feature>
<evidence type="ECO:0000313" key="4">
    <source>
        <dbReference type="Proteomes" id="UP000034037"/>
    </source>
</evidence>
<dbReference type="AlphaFoldDB" id="A0A0F6SR66"/>
<keyword evidence="1" id="KW-0472">Membrane</keyword>
<feature type="transmembrane region" description="Helical" evidence="1">
    <location>
        <begin position="93"/>
        <end position="110"/>
    </location>
</feature>
<name>A0A0F6SR66_9CORY</name>
<proteinExistence type="predicted"/>
<evidence type="ECO:0000256" key="1">
    <source>
        <dbReference type="SAM" id="Phobius"/>
    </source>
</evidence>
<keyword evidence="4" id="KW-1185">Reference proteome</keyword>
<sequence length="170" mass="19195">MNDRAHQRIGDIERAQALDRLGSYFADGYLDIDEFDTRTGAAAIARTAGEIDVLFTDLPEQQASTAVTPVQDDTEKELDLVLQRGKKLKQIDSAIWAVVMVSFFLGLFVFNVPYFWVVFILGGAASAGARFLLKVDDADEKLFEELHSKEQSEREARLRIAAQRRRELEQ</sequence>
<reference evidence="3 4" key="1">
    <citation type="submission" date="2015-04" db="EMBL/GenBank/DDBJ databases">
        <title>Complete Genome Sequence of Brevibacterium flavum ATCC 15168.</title>
        <authorList>
            <person name="Ahn J."/>
            <person name="Park G."/>
            <person name="Jeon W."/>
            <person name="Jang Y."/>
            <person name="Jang M."/>
            <person name="Lee H."/>
            <person name="Lee H."/>
        </authorList>
    </citation>
    <scope>NUCLEOTIDE SEQUENCE [LARGE SCALE GENOMIC DNA]</scope>
    <source>
        <strain evidence="3 4">ATCC 15168</strain>
    </source>
</reference>
<keyword evidence="1" id="KW-1133">Transmembrane helix</keyword>
<dbReference type="InterPro" id="IPR012551">
    <property type="entry name" value="DUF1707_SHOCT-like"/>
</dbReference>
<protein>
    <submittedName>
        <fullName evidence="3">Membrane protein</fullName>
    </submittedName>
</protein>
<dbReference type="Pfam" id="PF08044">
    <property type="entry name" value="DUF1707"/>
    <property type="match status" value="1"/>
</dbReference>
<keyword evidence="1" id="KW-0812">Transmembrane</keyword>
<dbReference type="RefSeq" id="WP_003863761.1">
    <property type="nucleotide sequence ID" value="NZ_CP011309.1"/>
</dbReference>
<dbReference type="EMBL" id="CP011309">
    <property type="protein sequence ID" value="AKF27424.1"/>
    <property type="molecule type" value="Genomic_DNA"/>
</dbReference>
<evidence type="ECO:0000259" key="2">
    <source>
        <dbReference type="Pfam" id="PF08044"/>
    </source>
</evidence>
<gene>
    <name evidence="3" type="ORF">YH66_07630</name>
</gene>